<feature type="domain" description="DNA/RNA-binding protein Alba-like" evidence="1">
    <location>
        <begin position="45"/>
        <end position="103"/>
    </location>
</feature>
<dbReference type="Pfam" id="PF01918">
    <property type="entry name" value="Alba"/>
    <property type="match status" value="1"/>
</dbReference>
<sequence>MLSEKDRLLEVISEELDAFTSDSRNDYLESAKKLGVTAKVDEAVVIIGNEPAPKYVASCTELLQKYKVVLLAASGRNLQKLVAVAEQIKHASKSQIAQFNKVSTQPSLINPAYRAEQSMKNVQVFFGDDTASQSDTPSQGDSASTALREIRGHKVYDVPCLRIILAQNTDIPANGLSGWSLQKS</sequence>
<dbReference type="Proteomes" id="UP000195602">
    <property type="component" value="Unassembled WGS sequence"/>
</dbReference>
<proteinExistence type="predicted"/>
<dbReference type="InterPro" id="IPR036882">
    <property type="entry name" value="Alba-like_dom_sf"/>
</dbReference>
<reference evidence="2 3" key="1">
    <citation type="submission" date="2017-04" db="EMBL/GenBank/DDBJ databases">
        <title>Draft genome of the yeast Clavispora lusitaniae type strain CBS 6936.</title>
        <authorList>
            <person name="Durrens P."/>
            <person name="Klopp C."/>
            <person name="Biteau N."/>
            <person name="Fitton-Ouhabi V."/>
            <person name="Dementhon K."/>
            <person name="Accoceberry I."/>
            <person name="Sherman D.J."/>
            <person name="Noel T."/>
        </authorList>
    </citation>
    <scope>NUCLEOTIDE SEQUENCE [LARGE SCALE GENOMIC DNA]</scope>
    <source>
        <strain evidence="2 3">CBS 6936</strain>
    </source>
</reference>
<comment type="caution">
    <text evidence="2">The sequence shown here is derived from an EMBL/GenBank/DDBJ whole genome shotgun (WGS) entry which is preliminary data.</text>
</comment>
<evidence type="ECO:0000313" key="3">
    <source>
        <dbReference type="Proteomes" id="UP000195602"/>
    </source>
</evidence>
<accession>A0AA91T300</accession>
<dbReference type="InterPro" id="IPR002775">
    <property type="entry name" value="DNA/RNA-bd_Alba-like"/>
</dbReference>
<dbReference type="Gene3D" id="3.30.110.20">
    <property type="entry name" value="Alba-like domain"/>
    <property type="match status" value="1"/>
</dbReference>
<dbReference type="GO" id="GO:0003676">
    <property type="term" value="F:nucleic acid binding"/>
    <property type="evidence" value="ECO:0007669"/>
    <property type="project" value="InterPro"/>
</dbReference>
<evidence type="ECO:0000259" key="1">
    <source>
        <dbReference type="Pfam" id="PF01918"/>
    </source>
</evidence>
<name>A0AA91T300_CLALS</name>
<evidence type="ECO:0000313" key="2">
    <source>
        <dbReference type="EMBL" id="OVF09903.1"/>
    </source>
</evidence>
<dbReference type="KEGG" id="clus:A9F13_03g00220"/>
<gene>
    <name evidence="2" type="ORF">A9F13_03g00220</name>
</gene>
<dbReference type="AlphaFoldDB" id="A0AA91T300"/>
<dbReference type="SUPFAM" id="SSF82704">
    <property type="entry name" value="AlbA-like"/>
    <property type="match status" value="1"/>
</dbReference>
<protein>
    <recommendedName>
        <fullName evidence="1">DNA/RNA-binding protein Alba-like domain-containing protein</fullName>
    </recommendedName>
</protein>
<organism evidence="2 3">
    <name type="scientific">Clavispora lusitaniae</name>
    <name type="common">Candida lusitaniae</name>
    <dbReference type="NCBI Taxonomy" id="36911"/>
    <lineage>
        <taxon>Eukaryota</taxon>
        <taxon>Fungi</taxon>
        <taxon>Dikarya</taxon>
        <taxon>Ascomycota</taxon>
        <taxon>Saccharomycotina</taxon>
        <taxon>Pichiomycetes</taxon>
        <taxon>Metschnikowiaceae</taxon>
        <taxon>Clavispora</taxon>
    </lineage>
</organism>
<dbReference type="EMBL" id="LYUB02000003">
    <property type="protein sequence ID" value="OVF09903.1"/>
    <property type="molecule type" value="Genomic_DNA"/>
</dbReference>